<dbReference type="EMBL" id="FNBM01000008">
    <property type="protein sequence ID" value="SDG21124.1"/>
    <property type="molecule type" value="Genomic_DNA"/>
</dbReference>
<evidence type="ECO:0000313" key="2">
    <source>
        <dbReference type="Proteomes" id="UP000243378"/>
    </source>
</evidence>
<dbReference type="AlphaFoldDB" id="A0A1G7SDZ4"/>
<dbReference type="Proteomes" id="UP000243378">
    <property type="component" value="Unassembled WGS sequence"/>
</dbReference>
<dbReference type="STRING" id="640205.SAMN05216381_3412"/>
<dbReference type="OrthoDB" id="9816424at2"/>
<name>A0A1G7SDZ4_9GAMM</name>
<dbReference type="Pfam" id="PF14307">
    <property type="entry name" value="Glyco_tran_WbsX"/>
    <property type="match status" value="1"/>
</dbReference>
<proteinExistence type="predicted"/>
<organism evidence="1 2">
    <name type="scientific">Phytopseudomonas seleniipraecipitans</name>
    <dbReference type="NCBI Taxonomy" id="640205"/>
    <lineage>
        <taxon>Bacteria</taxon>
        <taxon>Pseudomonadati</taxon>
        <taxon>Pseudomonadota</taxon>
        <taxon>Gammaproteobacteria</taxon>
        <taxon>Pseudomonadales</taxon>
        <taxon>Pseudomonadaceae</taxon>
        <taxon>Phytopseudomonas</taxon>
    </lineage>
</organism>
<dbReference type="Pfam" id="PF05045">
    <property type="entry name" value="RgpF"/>
    <property type="match status" value="1"/>
</dbReference>
<accession>A0A1G7SDZ4</accession>
<sequence length="758" mass="87967">MIQQLKHRRWIRIIRNSGFFDSDFYLMTYPDVRAADIDPVTHYVMFGASEGRNPSKDFDTNYYCFSNRDVKGSKINPLLHFILHGKKEGRRPFSDRVISAIKNNTAQGAFDKTIKLLKDRLDEQVEPASDFTSLIPKIKFDKTEDKFVDFQEYSPIVSKIKAIAFYLPQFHPFPENDEWWGKGFTEWTNVTKAKPNFIGHYQPHLPIHNGFYDLRVPEVMIEQARLARNYGVHGFNFYYYWFDGKILMHKPFEILLKHKEIDINFCITWANENWTRRWDGAEHDVLMAQRHCDEDSIKFIESLYKFFNDERYIRIDNKPVLIIYRADIIPNMKETVGLWRQKVKEAGFDGVYLVCAQTFGIKSPLKYGFDAAMEFPPHTAKSSEVTSQTAISNTDFQGRVYDYNQVVRNAVKGEEENYKLFKTAMLSWDNTARKQNASHTFNNFSLLRFKQWVSHIASETFNSEKYADDEKLVFINAWNEWAEGTHLEPDRKYGYGYLQVMHDVLKQYDLRNAPANDIKNFKKNNDIAVVLHIHYAELWDEISTYLENLEFAGFDLYVTLTSTECGVVDKIRSKYPNADISLVDNRGRDVLPFIRTIKRIRGFGYKYACKIHSKKSVYRNDGEAIRHELYEALLGSENKVSSILNHLESSGAGLVASEKFIIKHTNHNLTYTGEIVRKLAIELGFEFEYSSFPAGTMFWFKPEAIKGIEKIGHKYFDLEDGLADGTVAHGVERIFSQLVRHNGYGVGSFDGVSVVDVG</sequence>
<evidence type="ECO:0000313" key="1">
    <source>
        <dbReference type="EMBL" id="SDG21124.1"/>
    </source>
</evidence>
<dbReference type="Gene3D" id="3.20.20.80">
    <property type="entry name" value="Glycosidases"/>
    <property type="match status" value="1"/>
</dbReference>
<reference evidence="1 2" key="1">
    <citation type="submission" date="2016-10" db="EMBL/GenBank/DDBJ databases">
        <authorList>
            <person name="de Groot N.N."/>
        </authorList>
    </citation>
    <scope>NUCLEOTIDE SEQUENCE [LARGE SCALE GENOMIC DNA]</scope>
    <source>
        <strain evidence="1 2">LMG 25475</strain>
    </source>
</reference>
<dbReference type="PANTHER" id="PTHR41244:SF1">
    <property type="entry name" value="GLYCOSYLTRANSFERASE"/>
    <property type="match status" value="1"/>
</dbReference>
<protein>
    <submittedName>
        <fullName evidence="1">Rhamnan synthesis protein F</fullName>
    </submittedName>
</protein>
<dbReference type="CDD" id="cd11579">
    <property type="entry name" value="Glyco_tran_WbsX"/>
    <property type="match status" value="1"/>
</dbReference>
<dbReference type="InterPro" id="IPR032719">
    <property type="entry name" value="WbsX"/>
</dbReference>
<dbReference type="InterPro" id="IPR007739">
    <property type="entry name" value="RgpF"/>
</dbReference>
<dbReference type="RefSeq" id="WP_092370240.1">
    <property type="nucleotide sequence ID" value="NZ_FNBM01000008.1"/>
</dbReference>
<dbReference type="PANTHER" id="PTHR41244">
    <property type="entry name" value="RHAMNAN SYNTHESIS F"/>
    <property type="match status" value="1"/>
</dbReference>
<gene>
    <name evidence="1" type="ORF">SAMN05216381_3412</name>
</gene>